<keyword evidence="4" id="KW-0227">DNA damage</keyword>
<dbReference type="GO" id="GO:0003908">
    <property type="term" value="F:methylated-DNA-[protein]-cysteine S-methyltransferase activity"/>
    <property type="evidence" value="ECO:0007669"/>
    <property type="project" value="UniProtKB-EC"/>
</dbReference>
<gene>
    <name evidence="8" type="ORF">COT88_00035</name>
</gene>
<keyword evidence="3 8" id="KW-0808">Transferase</keyword>
<accession>A0A2H0VK37</accession>
<evidence type="ECO:0000256" key="5">
    <source>
        <dbReference type="ARBA" id="ARBA00023204"/>
    </source>
</evidence>
<evidence type="ECO:0000313" key="8">
    <source>
        <dbReference type="EMBL" id="PIR98719.1"/>
    </source>
</evidence>
<comment type="catalytic activity">
    <reaction evidence="6">
        <text>a 6-O-methyl-2'-deoxyguanosine in DNA + L-cysteinyl-[protein] = S-methyl-L-cysteinyl-[protein] + a 2'-deoxyguanosine in DNA</text>
        <dbReference type="Rhea" id="RHEA:24000"/>
        <dbReference type="Rhea" id="RHEA-COMP:10131"/>
        <dbReference type="Rhea" id="RHEA-COMP:10132"/>
        <dbReference type="Rhea" id="RHEA-COMP:11367"/>
        <dbReference type="Rhea" id="RHEA-COMP:11368"/>
        <dbReference type="ChEBI" id="CHEBI:29950"/>
        <dbReference type="ChEBI" id="CHEBI:82612"/>
        <dbReference type="ChEBI" id="CHEBI:85445"/>
        <dbReference type="ChEBI" id="CHEBI:85448"/>
        <dbReference type="EC" id="2.1.1.63"/>
    </reaction>
</comment>
<evidence type="ECO:0000256" key="2">
    <source>
        <dbReference type="ARBA" id="ARBA00022603"/>
    </source>
</evidence>
<dbReference type="InterPro" id="IPR014048">
    <property type="entry name" value="MethylDNA_cys_MeTrfase_DNA-bd"/>
</dbReference>
<dbReference type="PANTHER" id="PTHR10815">
    <property type="entry name" value="METHYLATED-DNA--PROTEIN-CYSTEINE METHYLTRANSFERASE"/>
    <property type="match status" value="1"/>
</dbReference>
<comment type="caution">
    <text evidence="8">The sequence shown here is derived from an EMBL/GenBank/DDBJ whole genome shotgun (WGS) entry which is preliminary data.</text>
</comment>
<dbReference type="Gene3D" id="1.10.10.10">
    <property type="entry name" value="Winged helix-like DNA-binding domain superfamily/Winged helix DNA-binding domain"/>
    <property type="match status" value="1"/>
</dbReference>
<feature type="domain" description="Methylated-DNA-[protein]-cysteine S-methyltransferase DNA binding" evidence="7">
    <location>
        <begin position="3"/>
        <end position="80"/>
    </location>
</feature>
<sequence length="82" mass="9059">MSFKERVLKVVSVIPKGRTLSYKQVAELAGSPGAYRAVGNIMSKNRDPNIPCHRVIKSDGSLGGYAFGIEKKRQILQREKAI</sequence>
<dbReference type="AlphaFoldDB" id="A0A2H0VK37"/>
<dbReference type="GO" id="GO:0006281">
    <property type="term" value="P:DNA repair"/>
    <property type="evidence" value="ECO:0007669"/>
    <property type="project" value="UniProtKB-KW"/>
</dbReference>
<evidence type="ECO:0000256" key="1">
    <source>
        <dbReference type="ARBA" id="ARBA00001286"/>
    </source>
</evidence>
<dbReference type="NCBIfam" id="TIGR00589">
    <property type="entry name" value="ogt"/>
    <property type="match status" value="1"/>
</dbReference>
<evidence type="ECO:0000313" key="9">
    <source>
        <dbReference type="Proteomes" id="UP000230776"/>
    </source>
</evidence>
<evidence type="ECO:0000256" key="4">
    <source>
        <dbReference type="ARBA" id="ARBA00022763"/>
    </source>
</evidence>
<reference evidence="9" key="1">
    <citation type="submission" date="2017-09" db="EMBL/GenBank/DDBJ databases">
        <title>Depth-based differentiation of microbial function through sediment-hosted aquifers and enrichment of novel symbionts in the deep terrestrial subsurface.</title>
        <authorList>
            <person name="Probst A.J."/>
            <person name="Ladd B."/>
            <person name="Jarett J.K."/>
            <person name="Geller-Mcgrath D.E."/>
            <person name="Sieber C.M.K."/>
            <person name="Emerson J.B."/>
            <person name="Anantharaman K."/>
            <person name="Thomas B.C."/>
            <person name="Malmstrom R."/>
            <person name="Stieglmeier M."/>
            <person name="Klingl A."/>
            <person name="Woyke T."/>
            <person name="Ryan C.M."/>
            <person name="Banfield J.F."/>
        </authorList>
    </citation>
    <scope>NUCLEOTIDE SEQUENCE [LARGE SCALE GENOMIC DNA]</scope>
</reference>
<dbReference type="Proteomes" id="UP000230776">
    <property type="component" value="Unassembled WGS sequence"/>
</dbReference>
<evidence type="ECO:0000256" key="6">
    <source>
        <dbReference type="ARBA" id="ARBA00049348"/>
    </source>
</evidence>
<dbReference type="CDD" id="cd06445">
    <property type="entry name" value="ATase"/>
    <property type="match status" value="1"/>
</dbReference>
<evidence type="ECO:0000256" key="3">
    <source>
        <dbReference type="ARBA" id="ARBA00022679"/>
    </source>
</evidence>
<keyword evidence="5" id="KW-0234">DNA repair</keyword>
<dbReference type="InterPro" id="IPR036388">
    <property type="entry name" value="WH-like_DNA-bd_sf"/>
</dbReference>
<evidence type="ECO:0000259" key="7">
    <source>
        <dbReference type="Pfam" id="PF01035"/>
    </source>
</evidence>
<dbReference type="Pfam" id="PF01035">
    <property type="entry name" value="DNA_binding_1"/>
    <property type="match status" value="1"/>
</dbReference>
<dbReference type="EMBL" id="PFAG01000001">
    <property type="protein sequence ID" value="PIR98719.1"/>
    <property type="molecule type" value="Genomic_DNA"/>
</dbReference>
<keyword evidence="2 8" id="KW-0489">Methyltransferase</keyword>
<organism evidence="8 9">
    <name type="scientific">Candidatus Colwellbacteria bacterium CG10_big_fil_rev_8_21_14_0_10_41_28</name>
    <dbReference type="NCBI Taxonomy" id="1974539"/>
    <lineage>
        <taxon>Bacteria</taxon>
        <taxon>Candidatus Colwelliibacteriota</taxon>
    </lineage>
</organism>
<dbReference type="InterPro" id="IPR001497">
    <property type="entry name" value="MethylDNA_cys_MeTrfase_AS"/>
</dbReference>
<dbReference type="GO" id="GO:0032259">
    <property type="term" value="P:methylation"/>
    <property type="evidence" value="ECO:0007669"/>
    <property type="project" value="UniProtKB-KW"/>
</dbReference>
<proteinExistence type="predicted"/>
<dbReference type="InterPro" id="IPR036217">
    <property type="entry name" value="MethylDNA_cys_MeTrfase_DNAb"/>
</dbReference>
<dbReference type="SUPFAM" id="SSF46767">
    <property type="entry name" value="Methylated DNA-protein cysteine methyltransferase, C-terminal domain"/>
    <property type="match status" value="1"/>
</dbReference>
<dbReference type="PANTHER" id="PTHR10815:SF13">
    <property type="entry name" value="METHYLATED-DNA--PROTEIN-CYSTEINE METHYLTRANSFERASE"/>
    <property type="match status" value="1"/>
</dbReference>
<protein>
    <submittedName>
        <fullName evidence="8">6-O-methylguanine DNA methyltransferase</fullName>
    </submittedName>
</protein>
<comment type="catalytic activity">
    <reaction evidence="1">
        <text>a 4-O-methyl-thymidine in DNA + L-cysteinyl-[protein] = a thymidine in DNA + S-methyl-L-cysteinyl-[protein]</text>
        <dbReference type="Rhea" id="RHEA:53428"/>
        <dbReference type="Rhea" id="RHEA-COMP:10131"/>
        <dbReference type="Rhea" id="RHEA-COMP:10132"/>
        <dbReference type="Rhea" id="RHEA-COMP:13555"/>
        <dbReference type="Rhea" id="RHEA-COMP:13556"/>
        <dbReference type="ChEBI" id="CHEBI:29950"/>
        <dbReference type="ChEBI" id="CHEBI:82612"/>
        <dbReference type="ChEBI" id="CHEBI:137386"/>
        <dbReference type="ChEBI" id="CHEBI:137387"/>
        <dbReference type="EC" id="2.1.1.63"/>
    </reaction>
</comment>
<name>A0A2H0VK37_9BACT</name>
<dbReference type="PROSITE" id="PS00374">
    <property type="entry name" value="MGMT"/>
    <property type="match status" value="1"/>
</dbReference>